<dbReference type="EMBL" id="AFNU02000012">
    <property type="protein sequence ID" value="ERJ11323.1"/>
    <property type="molecule type" value="Genomic_DNA"/>
</dbReference>
<protein>
    <recommendedName>
        <fullName evidence="4">MetS family NSS transporter small subunit</fullName>
    </recommendedName>
</protein>
<reference evidence="2 3" key="1">
    <citation type="journal article" date="2011" name="J. Bacteriol.">
        <title>Genome sequence of Haloplasma contractile, an unusual contractile bacterium from a deep-sea anoxic brine lake.</title>
        <authorList>
            <person name="Antunes A."/>
            <person name="Alam I."/>
            <person name="El Dorry H."/>
            <person name="Siam R."/>
            <person name="Robertson A."/>
            <person name="Bajic V.B."/>
            <person name="Stingl U."/>
        </authorList>
    </citation>
    <scope>NUCLEOTIDE SEQUENCE [LARGE SCALE GENOMIC DNA]</scope>
    <source>
        <strain evidence="2 3">SSD-17B</strain>
    </source>
</reference>
<comment type="caution">
    <text evidence="2">The sequence shown here is derived from an EMBL/GenBank/DDBJ whole genome shotgun (WGS) entry which is preliminary data.</text>
</comment>
<accession>F7Q135</accession>
<name>F7Q135_9MOLU</name>
<dbReference type="OrthoDB" id="2055915at2"/>
<evidence type="ECO:0000313" key="3">
    <source>
        <dbReference type="Proteomes" id="UP000005707"/>
    </source>
</evidence>
<evidence type="ECO:0008006" key="4">
    <source>
        <dbReference type="Google" id="ProtNLM"/>
    </source>
</evidence>
<dbReference type="AlphaFoldDB" id="F7Q135"/>
<evidence type="ECO:0000313" key="2">
    <source>
        <dbReference type="EMBL" id="ERJ11323.1"/>
    </source>
</evidence>
<keyword evidence="1" id="KW-0472">Membrane</keyword>
<proteinExistence type="predicted"/>
<organism evidence="2 3">
    <name type="scientific">Haloplasma contractile SSD-17B</name>
    <dbReference type="NCBI Taxonomy" id="1033810"/>
    <lineage>
        <taxon>Bacteria</taxon>
        <taxon>Bacillati</taxon>
        <taxon>Mycoplasmatota</taxon>
        <taxon>Mollicutes</taxon>
        <taxon>Haloplasmatales</taxon>
        <taxon>Haloplasmataceae</taxon>
        <taxon>Haloplasma</taxon>
    </lineage>
</organism>
<dbReference type="NCBIfam" id="NF033493">
    <property type="entry name" value="MetS_like_NSS"/>
    <property type="match status" value="1"/>
</dbReference>
<dbReference type="InParanoid" id="F7Q135"/>
<dbReference type="RefSeq" id="WP_008827224.1">
    <property type="nucleotide sequence ID" value="NZ_AFNU02000012.1"/>
</dbReference>
<keyword evidence="1" id="KW-0812">Transmembrane</keyword>
<dbReference type="Proteomes" id="UP000005707">
    <property type="component" value="Unassembled WGS sequence"/>
</dbReference>
<sequence length="33" mass="3509">MTLTSILFLCFGALVLWGGLAATLIVGLKDRSK</sequence>
<feature type="transmembrane region" description="Helical" evidence="1">
    <location>
        <begin position="6"/>
        <end position="28"/>
    </location>
</feature>
<keyword evidence="1" id="KW-1133">Transmembrane helix</keyword>
<evidence type="ECO:0000256" key="1">
    <source>
        <dbReference type="SAM" id="Phobius"/>
    </source>
</evidence>
<keyword evidence="3" id="KW-1185">Reference proteome</keyword>
<reference evidence="2 3" key="2">
    <citation type="journal article" date="2013" name="PLoS ONE">
        <title>INDIGO - INtegrated Data Warehouse of MIcrobial GenOmes with Examples from the Red Sea Extremophiles.</title>
        <authorList>
            <person name="Alam I."/>
            <person name="Antunes A."/>
            <person name="Kamau A.A."/>
            <person name="Ba Alawi W."/>
            <person name="Kalkatawi M."/>
            <person name="Stingl U."/>
            <person name="Bajic V.B."/>
        </authorList>
    </citation>
    <scope>NUCLEOTIDE SEQUENCE [LARGE SCALE GENOMIC DNA]</scope>
    <source>
        <strain evidence="2 3">SSD-17B</strain>
    </source>
</reference>
<gene>
    <name evidence="2" type="ORF">HLPCO_002625</name>
</gene>